<keyword evidence="1 6" id="KW-0808">Transferase</keyword>
<feature type="binding site" evidence="3">
    <location>
        <begin position="192"/>
        <end position="194"/>
    </location>
    <ligand>
        <name>NAD(+)</name>
        <dbReference type="ChEBI" id="CHEBI:57540"/>
    </ligand>
</feature>
<evidence type="ECO:0000259" key="5">
    <source>
        <dbReference type="PROSITE" id="PS50305"/>
    </source>
</evidence>
<feature type="active site" description="Proton acceptor" evidence="3 4">
    <location>
        <position position="118"/>
    </location>
</feature>
<dbReference type="InterPro" id="IPR026590">
    <property type="entry name" value="Ssirtuin_cat_dom"/>
</dbReference>
<feature type="binding site" evidence="3 4">
    <location>
        <position position="155"/>
    </location>
    <ligand>
        <name>Zn(2+)</name>
        <dbReference type="ChEBI" id="CHEBI:29105"/>
    </ligand>
</feature>
<dbReference type="EC" id="2.3.1.286" evidence="3"/>
<comment type="similarity">
    <text evidence="3">Belongs to the sirtuin family. Class III subfamily.</text>
</comment>
<feature type="binding site" evidence="3 4">
    <location>
        <position position="126"/>
    </location>
    <ligand>
        <name>Zn(2+)</name>
        <dbReference type="ChEBI" id="CHEBI:29105"/>
    </ligand>
</feature>
<keyword evidence="3 4" id="KW-0862">Zinc</keyword>
<gene>
    <name evidence="3" type="primary">cobB</name>
    <name evidence="6" type="ORF">ACFQ2V_07890</name>
</gene>
<dbReference type="InterPro" id="IPR050134">
    <property type="entry name" value="NAD-dep_sirtuin_deacylases"/>
</dbReference>
<dbReference type="InterPro" id="IPR026591">
    <property type="entry name" value="Sirtuin_cat_small_dom_sf"/>
</dbReference>
<evidence type="ECO:0000256" key="1">
    <source>
        <dbReference type="ARBA" id="ARBA00022679"/>
    </source>
</evidence>
<keyword evidence="7" id="KW-1185">Reference proteome</keyword>
<comment type="catalytic activity">
    <reaction evidence="3">
        <text>N(6)-acetyl-L-lysyl-[protein] + NAD(+) + H2O = 2''-O-acetyl-ADP-D-ribose + nicotinamide + L-lysyl-[protein]</text>
        <dbReference type="Rhea" id="RHEA:43636"/>
        <dbReference type="Rhea" id="RHEA-COMP:9752"/>
        <dbReference type="Rhea" id="RHEA-COMP:10731"/>
        <dbReference type="ChEBI" id="CHEBI:15377"/>
        <dbReference type="ChEBI" id="CHEBI:17154"/>
        <dbReference type="ChEBI" id="CHEBI:29969"/>
        <dbReference type="ChEBI" id="CHEBI:57540"/>
        <dbReference type="ChEBI" id="CHEBI:61930"/>
        <dbReference type="ChEBI" id="CHEBI:83767"/>
        <dbReference type="EC" id="2.3.1.286"/>
    </reaction>
</comment>
<evidence type="ECO:0000256" key="3">
    <source>
        <dbReference type="HAMAP-Rule" id="MF_01121"/>
    </source>
</evidence>
<sequence length="258" mass="27530">MRVPEAALEAALDARRVVVVTGAGMSAESGVPTFRDAQTGLWERYAAEDLATPEAWDRDPAFVWAWYLSRFGAVAHVEPNAGHRAVARWAALADVRVVTQNVDDLHERAGSRDVVHLHGSLASFRCARCETAYAGTVDVPDTEVDRVDPPTCPRCGGRVRPGVVWFGELLPLDAWEQAVALVEAADLVLVVGTSGIVHPAAGLPAVARRAGAAVVEVNPLETDVSDVAHVVWRESAAMALPALVDSLAPALERRRGQA</sequence>
<dbReference type="CDD" id="cd01412">
    <property type="entry name" value="SIRT5_Af1_CobB"/>
    <property type="match status" value="1"/>
</dbReference>
<protein>
    <recommendedName>
        <fullName evidence="3">NAD-dependent protein deacylase</fullName>
        <ecNumber evidence="3">2.3.1.286</ecNumber>
    </recommendedName>
    <alternativeName>
        <fullName evidence="3">Regulatory protein SIR2 homolog</fullName>
    </alternativeName>
</protein>
<feature type="binding site" evidence="3">
    <location>
        <position position="236"/>
    </location>
    <ligand>
        <name>NAD(+)</name>
        <dbReference type="ChEBI" id="CHEBI:57540"/>
    </ligand>
</feature>
<keyword evidence="6" id="KW-0012">Acyltransferase</keyword>
<dbReference type="PANTHER" id="PTHR11085:SF4">
    <property type="entry name" value="NAD-DEPENDENT PROTEIN DEACYLASE"/>
    <property type="match status" value="1"/>
</dbReference>
<comment type="caution">
    <text evidence="6">The sequence shown here is derived from an EMBL/GenBank/DDBJ whole genome shotgun (WGS) entry which is preliminary data.</text>
</comment>
<proteinExistence type="inferred from homology"/>
<comment type="cofactor">
    <cofactor evidence="3">
        <name>Zn(2+)</name>
        <dbReference type="ChEBI" id="CHEBI:29105"/>
    </cofactor>
    <text evidence="3">Binds 1 zinc ion per subunit.</text>
</comment>
<dbReference type="SUPFAM" id="SSF52467">
    <property type="entry name" value="DHS-like NAD/FAD-binding domain"/>
    <property type="match status" value="1"/>
</dbReference>
<feature type="binding site" evidence="3">
    <location>
        <position position="67"/>
    </location>
    <ligand>
        <name>substrate</name>
    </ligand>
</feature>
<name>A0ABW3MVV9_9MICO</name>
<comment type="function">
    <text evidence="3">NAD-dependent lysine deacetylase and desuccinylase that specifically removes acetyl and succinyl groups on target proteins. Modulates the activities of several proteins which are inactive in their acylated form.</text>
</comment>
<keyword evidence="2 3" id="KW-0520">NAD</keyword>
<keyword evidence="3" id="KW-0963">Cytoplasm</keyword>
<dbReference type="PANTHER" id="PTHR11085">
    <property type="entry name" value="NAD-DEPENDENT PROTEIN DEACYLASE SIRTUIN-5, MITOCHONDRIAL-RELATED"/>
    <property type="match status" value="1"/>
</dbReference>
<dbReference type="Gene3D" id="3.30.1600.10">
    <property type="entry name" value="SIR2/SIRT2 'Small Domain"/>
    <property type="match status" value="1"/>
</dbReference>
<feature type="binding site" evidence="3 4">
    <location>
        <position position="129"/>
    </location>
    <ligand>
        <name>Zn(2+)</name>
        <dbReference type="ChEBI" id="CHEBI:29105"/>
    </ligand>
</feature>
<evidence type="ECO:0000313" key="7">
    <source>
        <dbReference type="Proteomes" id="UP001597046"/>
    </source>
</evidence>
<dbReference type="Pfam" id="PF02146">
    <property type="entry name" value="SIR2"/>
    <property type="match status" value="1"/>
</dbReference>
<feature type="binding site" evidence="3">
    <location>
        <position position="70"/>
    </location>
    <ligand>
        <name>substrate</name>
    </ligand>
</feature>
<keyword evidence="3 4" id="KW-0479">Metal-binding</keyword>
<feature type="binding site" evidence="3 4">
    <location>
        <position position="152"/>
    </location>
    <ligand>
        <name>Zn(2+)</name>
        <dbReference type="ChEBI" id="CHEBI:29105"/>
    </ligand>
</feature>
<dbReference type="EMBL" id="JBHTKH010000004">
    <property type="protein sequence ID" value="MFD1054223.1"/>
    <property type="molecule type" value="Genomic_DNA"/>
</dbReference>
<feature type="domain" description="Deacetylase sirtuin-type" evidence="5">
    <location>
        <begin position="1"/>
        <end position="258"/>
    </location>
</feature>
<comment type="catalytic activity">
    <reaction evidence="3">
        <text>N(6)-succinyl-L-lysyl-[protein] + NAD(+) + H2O = 2''-O-succinyl-ADP-D-ribose + nicotinamide + L-lysyl-[protein]</text>
        <dbReference type="Rhea" id="RHEA:47668"/>
        <dbReference type="Rhea" id="RHEA-COMP:9752"/>
        <dbReference type="Rhea" id="RHEA-COMP:11877"/>
        <dbReference type="ChEBI" id="CHEBI:15377"/>
        <dbReference type="ChEBI" id="CHEBI:17154"/>
        <dbReference type="ChEBI" id="CHEBI:29969"/>
        <dbReference type="ChEBI" id="CHEBI:57540"/>
        <dbReference type="ChEBI" id="CHEBI:87830"/>
        <dbReference type="ChEBI" id="CHEBI:87832"/>
    </reaction>
</comment>
<comment type="caution">
    <text evidence="3">Lacks conserved residue(s) required for the propagation of feature annotation.</text>
</comment>
<accession>A0ABW3MVV9</accession>
<evidence type="ECO:0000313" key="6">
    <source>
        <dbReference type="EMBL" id="MFD1054223.1"/>
    </source>
</evidence>
<comment type="subcellular location">
    <subcellularLocation>
        <location evidence="3">Cytoplasm</location>
    </subcellularLocation>
</comment>
<dbReference type="Gene3D" id="3.40.50.1220">
    <property type="entry name" value="TPP-binding domain"/>
    <property type="match status" value="1"/>
</dbReference>
<dbReference type="InterPro" id="IPR027546">
    <property type="entry name" value="Sirtuin_class_III"/>
</dbReference>
<dbReference type="RefSeq" id="WP_386052127.1">
    <property type="nucleotide sequence ID" value="NZ_JBHTKH010000004.1"/>
</dbReference>
<dbReference type="InterPro" id="IPR003000">
    <property type="entry name" value="Sirtuin"/>
</dbReference>
<feature type="binding site" evidence="3">
    <location>
        <begin position="218"/>
        <end position="220"/>
    </location>
    <ligand>
        <name>NAD(+)</name>
        <dbReference type="ChEBI" id="CHEBI:57540"/>
    </ligand>
</feature>
<evidence type="ECO:0000256" key="2">
    <source>
        <dbReference type="ARBA" id="ARBA00023027"/>
    </source>
</evidence>
<comment type="domain">
    <text evidence="3">2 residues (Tyr-67 and Arg-70) present in a large hydrophobic pocket are probably involved in substrate specificity. They are important for desuccinylation activity, but dispensable for deacetylation activity.</text>
</comment>
<feature type="binding site" evidence="3">
    <location>
        <begin position="100"/>
        <end position="103"/>
    </location>
    <ligand>
        <name>NAD(+)</name>
        <dbReference type="ChEBI" id="CHEBI:57540"/>
    </ligand>
</feature>
<dbReference type="InterPro" id="IPR029035">
    <property type="entry name" value="DHS-like_NAD/FAD-binding_dom"/>
</dbReference>
<reference evidence="7" key="1">
    <citation type="journal article" date="2019" name="Int. J. Syst. Evol. Microbiol.">
        <title>The Global Catalogue of Microorganisms (GCM) 10K type strain sequencing project: providing services to taxonomists for standard genome sequencing and annotation.</title>
        <authorList>
            <consortium name="The Broad Institute Genomics Platform"/>
            <consortium name="The Broad Institute Genome Sequencing Center for Infectious Disease"/>
            <person name="Wu L."/>
            <person name="Ma J."/>
        </authorList>
    </citation>
    <scope>NUCLEOTIDE SEQUENCE [LARGE SCALE GENOMIC DNA]</scope>
    <source>
        <strain evidence="7">CCUG 57508</strain>
    </source>
</reference>
<organism evidence="6 7">
    <name type="scientific">Terrabacter terrigena</name>
    <dbReference type="NCBI Taxonomy" id="574718"/>
    <lineage>
        <taxon>Bacteria</taxon>
        <taxon>Bacillati</taxon>
        <taxon>Actinomycetota</taxon>
        <taxon>Actinomycetes</taxon>
        <taxon>Micrococcales</taxon>
        <taxon>Intrasporangiaceae</taxon>
        <taxon>Terrabacter</taxon>
    </lineage>
</organism>
<dbReference type="PROSITE" id="PS50305">
    <property type="entry name" value="SIRTUIN"/>
    <property type="match status" value="1"/>
</dbReference>
<dbReference type="HAMAP" id="MF_01121">
    <property type="entry name" value="Sirtuin_ClassIII"/>
    <property type="match status" value="1"/>
</dbReference>
<evidence type="ECO:0000256" key="4">
    <source>
        <dbReference type="PROSITE-ProRule" id="PRU00236"/>
    </source>
</evidence>
<dbReference type="GO" id="GO:0034979">
    <property type="term" value="F:NAD-dependent protein lysine deacetylase activity"/>
    <property type="evidence" value="ECO:0007669"/>
    <property type="project" value="UniProtKB-EC"/>
</dbReference>
<dbReference type="Proteomes" id="UP001597046">
    <property type="component" value="Unassembled WGS sequence"/>
</dbReference>
<dbReference type="NCBIfam" id="NF001753">
    <property type="entry name" value="PRK00481.1-3"/>
    <property type="match status" value="1"/>
</dbReference>